<organism evidence="2 3">
    <name type="scientific">Puccinia striiformis f. sp. tritici PST-78</name>
    <dbReference type="NCBI Taxonomy" id="1165861"/>
    <lineage>
        <taxon>Eukaryota</taxon>
        <taxon>Fungi</taxon>
        <taxon>Dikarya</taxon>
        <taxon>Basidiomycota</taxon>
        <taxon>Pucciniomycotina</taxon>
        <taxon>Pucciniomycetes</taxon>
        <taxon>Pucciniales</taxon>
        <taxon>Pucciniaceae</taxon>
        <taxon>Puccinia</taxon>
    </lineage>
</organism>
<comment type="caution">
    <text evidence="2">The sequence shown here is derived from an EMBL/GenBank/DDBJ whole genome shotgun (WGS) entry which is preliminary data.</text>
</comment>
<dbReference type="Proteomes" id="UP000054564">
    <property type="component" value="Unassembled WGS sequence"/>
</dbReference>
<proteinExistence type="predicted"/>
<accession>A0A0L0VJ38</accession>
<sequence length="103" mass="11281">MSNGSDPSHPRSQASANVSSTFGNPQVPLINPNKLIDKRQVRKAERDILPIQVFVGGSSEFEVKRNGLPANIEASSSNQIGNIALKEHQRVSDDNWDCRALDI</sequence>
<reference evidence="3" key="1">
    <citation type="submission" date="2014-03" db="EMBL/GenBank/DDBJ databases">
        <title>The Genome Sequence of Puccinia striiformis f. sp. tritici PST-78.</title>
        <authorList>
            <consortium name="The Broad Institute Genome Sequencing Platform"/>
            <person name="Cuomo C."/>
            <person name="Hulbert S."/>
            <person name="Chen X."/>
            <person name="Walker B."/>
            <person name="Young S.K."/>
            <person name="Zeng Q."/>
            <person name="Gargeya S."/>
            <person name="Fitzgerald M."/>
            <person name="Haas B."/>
            <person name="Abouelleil A."/>
            <person name="Alvarado L."/>
            <person name="Arachchi H.M."/>
            <person name="Berlin A.M."/>
            <person name="Chapman S.B."/>
            <person name="Goldberg J."/>
            <person name="Griggs A."/>
            <person name="Gujja S."/>
            <person name="Hansen M."/>
            <person name="Howarth C."/>
            <person name="Imamovic A."/>
            <person name="Larimer J."/>
            <person name="McCowan C."/>
            <person name="Montmayeur A."/>
            <person name="Murphy C."/>
            <person name="Neiman D."/>
            <person name="Pearson M."/>
            <person name="Priest M."/>
            <person name="Roberts A."/>
            <person name="Saif S."/>
            <person name="Shea T."/>
            <person name="Sisk P."/>
            <person name="Sykes S."/>
            <person name="Wortman J."/>
            <person name="Nusbaum C."/>
            <person name="Birren B."/>
        </authorList>
    </citation>
    <scope>NUCLEOTIDE SEQUENCE [LARGE SCALE GENOMIC DNA]</scope>
    <source>
        <strain evidence="3">race PST-78</strain>
    </source>
</reference>
<protein>
    <submittedName>
        <fullName evidence="2">Uncharacterized protein</fullName>
    </submittedName>
</protein>
<evidence type="ECO:0000313" key="3">
    <source>
        <dbReference type="Proteomes" id="UP000054564"/>
    </source>
</evidence>
<feature type="region of interest" description="Disordered" evidence="1">
    <location>
        <begin position="1"/>
        <end position="31"/>
    </location>
</feature>
<gene>
    <name evidence="2" type="ORF">PSTG_07544</name>
</gene>
<keyword evidence="3" id="KW-1185">Reference proteome</keyword>
<evidence type="ECO:0000313" key="2">
    <source>
        <dbReference type="EMBL" id="KNE99236.1"/>
    </source>
</evidence>
<evidence type="ECO:0000256" key="1">
    <source>
        <dbReference type="SAM" id="MobiDB-lite"/>
    </source>
</evidence>
<name>A0A0L0VJ38_9BASI</name>
<feature type="compositionally biased region" description="Polar residues" evidence="1">
    <location>
        <begin position="1"/>
        <end position="24"/>
    </location>
</feature>
<dbReference type="AlphaFoldDB" id="A0A0L0VJ38"/>
<dbReference type="EMBL" id="AJIL01000048">
    <property type="protein sequence ID" value="KNE99236.1"/>
    <property type="molecule type" value="Genomic_DNA"/>
</dbReference>